<dbReference type="InterPro" id="IPR039298">
    <property type="entry name" value="ACOT13"/>
</dbReference>
<dbReference type="OrthoDB" id="2831072at2759"/>
<gene>
    <name evidence="4" type="ORF">ASPTUDRAFT_39011</name>
</gene>
<evidence type="ECO:0000259" key="3">
    <source>
        <dbReference type="Pfam" id="PF03061"/>
    </source>
</evidence>
<dbReference type="SUPFAM" id="SSF54637">
    <property type="entry name" value="Thioesterase/thiol ester dehydrase-isomerase"/>
    <property type="match status" value="1"/>
</dbReference>
<dbReference type="VEuPathDB" id="FungiDB:ASPTUDRAFT_39011"/>
<dbReference type="PANTHER" id="PTHR21660">
    <property type="entry name" value="THIOESTERASE SUPERFAMILY MEMBER-RELATED"/>
    <property type="match status" value="1"/>
</dbReference>
<dbReference type="InterPro" id="IPR029069">
    <property type="entry name" value="HotDog_dom_sf"/>
</dbReference>
<dbReference type="STRING" id="767770.A0A1L9NAF3"/>
<dbReference type="OMA" id="GDWMNTL"/>
<keyword evidence="5" id="KW-1185">Reference proteome</keyword>
<dbReference type="AlphaFoldDB" id="A0A1L9NAF3"/>
<sequence>MSPTIPQRTSKMPAPSVRPLSQLTPFEQTVHSYSTGPPTLDKNDEAWDFFPHECNLRFESATEGPPARVSYLLKVIPKQCNYLQNLHGGCAATMVDVLSSTLLMALSKPGLYSYGGVSRNLKTTYIRPVPVGMEIRLVCELVHMGKRMALLRAEIQKLDGSVCVVAEHDKANTDPADTKI</sequence>
<proteinExistence type="inferred from homology"/>
<evidence type="ECO:0000256" key="2">
    <source>
        <dbReference type="ARBA" id="ARBA00022801"/>
    </source>
</evidence>
<protein>
    <recommendedName>
        <fullName evidence="3">Thioesterase domain-containing protein</fullName>
    </recommendedName>
</protein>
<dbReference type="GO" id="GO:0047617">
    <property type="term" value="F:fatty acyl-CoA hydrolase activity"/>
    <property type="evidence" value="ECO:0007669"/>
    <property type="project" value="InterPro"/>
</dbReference>
<evidence type="ECO:0000256" key="1">
    <source>
        <dbReference type="ARBA" id="ARBA00008324"/>
    </source>
</evidence>
<evidence type="ECO:0000313" key="4">
    <source>
        <dbReference type="EMBL" id="OJI86221.1"/>
    </source>
</evidence>
<dbReference type="Pfam" id="PF03061">
    <property type="entry name" value="4HBT"/>
    <property type="match status" value="1"/>
</dbReference>
<dbReference type="PANTHER" id="PTHR21660:SF1">
    <property type="entry name" value="ACYL-COENZYME A THIOESTERASE 13"/>
    <property type="match status" value="1"/>
</dbReference>
<reference evidence="5" key="1">
    <citation type="journal article" date="2017" name="Genome Biol.">
        <title>Comparative genomics reveals high biological diversity and specific adaptations in the industrially and medically important fungal genus Aspergillus.</title>
        <authorList>
            <person name="de Vries R.P."/>
            <person name="Riley R."/>
            <person name="Wiebenga A."/>
            <person name="Aguilar-Osorio G."/>
            <person name="Amillis S."/>
            <person name="Uchima C.A."/>
            <person name="Anderluh G."/>
            <person name="Asadollahi M."/>
            <person name="Askin M."/>
            <person name="Barry K."/>
            <person name="Battaglia E."/>
            <person name="Bayram O."/>
            <person name="Benocci T."/>
            <person name="Braus-Stromeyer S.A."/>
            <person name="Caldana C."/>
            <person name="Canovas D."/>
            <person name="Cerqueira G.C."/>
            <person name="Chen F."/>
            <person name="Chen W."/>
            <person name="Choi C."/>
            <person name="Clum A."/>
            <person name="Dos Santos R.A."/>
            <person name="Damasio A.R."/>
            <person name="Diallinas G."/>
            <person name="Emri T."/>
            <person name="Fekete E."/>
            <person name="Flipphi M."/>
            <person name="Freyberg S."/>
            <person name="Gallo A."/>
            <person name="Gournas C."/>
            <person name="Habgood R."/>
            <person name="Hainaut M."/>
            <person name="Harispe M.L."/>
            <person name="Henrissat B."/>
            <person name="Hilden K.S."/>
            <person name="Hope R."/>
            <person name="Hossain A."/>
            <person name="Karabika E."/>
            <person name="Karaffa L."/>
            <person name="Karanyi Z."/>
            <person name="Krasevec N."/>
            <person name="Kuo A."/>
            <person name="Kusch H."/>
            <person name="LaButti K."/>
            <person name="Lagendijk E.L."/>
            <person name="Lapidus A."/>
            <person name="Levasseur A."/>
            <person name="Lindquist E."/>
            <person name="Lipzen A."/>
            <person name="Logrieco A.F."/>
            <person name="MacCabe A."/>
            <person name="Maekelae M.R."/>
            <person name="Malavazi I."/>
            <person name="Melin P."/>
            <person name="Meyer V."/>
            <person name="Mielnichuk N."/>
            <person name="Miskei M."/>
            <person name="Molnar A.P."/>
            <person name="Mule G."/>
            <person name="Ngan C.Y."/>
            <person name="Orejas M."/>
            <person name="Orosz E."/>
            <person name="Ouedraogo J.P."/>
            <person name="Overkamp K.M."/>
            <person name="Park H.-S."/>
            <person name="Perrone G."/>
            <person name="Piumi F."/>
            <person name="Punt P.J."/>
            <person name="Ram A.F."/>
            <person name="Ramon A."/>
            <person name="Rauscher S."/>
            <person name="Record E."/>
            <person name="Riano-Pachon D.M."/>
            <person name="Robert V."/>
            <person name="Roehrig J."/>
            <person name="Ruller R."/>
            <person name="Salamov A."/>
            <person name="Salih N.S."/>
            <person name="Samson R.A."/>
            <person name="Sandor E."/>
            <person name="Sanguinetti M."/>
            <person name="Schuetze T."/>
            <person name="Sepcic K."/>
            <person name="Shelest E."/>
            <person name="Sherlock G."/>
            <person name="Sophianopoulou V."/>
            <person name="Squina F.M."/>
            <person name="Sun H."/>
            <person name="Susca A."/>
            <person name="Todd R.B."/>
            <person name="Tsang A."/>
            <person name="Unkles S.E."/>
            <person name="van de Wiele N."/>
            <person name="van Rossen-Uffink D."/>
            <person name="Oliveira J.V."/>
            <person name="Vesth T.C."/>
            <person name="Visser J."/>
            <person name="Yu J.-H."/>
            <person name="Zhou M."/>
            <person name="Andersen M.R."/>
            <person name="Archer D.B."/>
            <person name="Baker S.E."/>
            <person name="Benoit I."/>
            <person name="Brakhage A.A."/>
            <person name="Braus G.H."/>
            <person name="Fischer R."/>
            <person name="Frisvad J.C."/>
            <person name="Goldman G.H."/>
            <person name="Houbraken J."/>
            <person name="Oakley B."/>
            <person name="Pocsi I."/>
            <person name="Scazzocchio C."/>
            <person name="Seiboth B."/>
            <person name="vanKuyk P.A."/>
            <person name="Wortman J."/>
            <person name="Dyer P.S."/>
            <person name="Grigoriev I.V."/>
        </authorList>
    </citation>
    <scope>NUCLEOTIDE SEQUENCE [LARGE SCALE GENOMIC DNA]</scope>
    <source>
        <strain evidence="5">CBS 134.48</strain>
    </source>
</reference>
<dbReference type="InterPro" id="IPR006683">
    <property type="entry name" value="Thioestr_dom"/>
</dbReference>
<accession>A0A1L9NAF3</accession>
<dbReference type="EMBL" id="KV878187">
    <property type="protein sequence ID" value="OJI86221.1"/>
    <property type="molecule type" value="Genomic_DNA"/>
</dbReference>
<name>A0A1L9NAF3_ASPTC</name>
<evidence type="ECO:0000313" key="5">
    <source>
        <dbReference type="Proteomes" id="UP000184304"/>
    </source>
</evidence>
<organism evidence="4 5">
    <name type="scientific">Aspergillus tubingensis (strain CBS 134.48)</name>
    <dbReference type="NCBI Taxonomy" id="767770"/>
    <lineage>
        <taxon>Eukaryota</taxon>
        <taxon>Fungi</taxon>
        <taxon>Dikarya</taxon>
        <taxon>Ascomycota</taxon>
        <taxon>Pezizomycotina</taxon>
        <taxon>Eurotiomycetes</taxon>
        <taxon>Eurotiomycetidae</taxon>
        <taxon>Eurotiales</taxon>
        <taxon>Aspergillaceae</taxon>
        <taxon>Aspergillus</taxon>
        <taxon>Aspergillus subgen. Circumdati</taxon>
    </lineage>
</organism>
<keyword evidence="2" id="KW-0378">Hydrolase</keyword>
<feature type="domain" description="Thioesterase" evidence="3">
    <location>
        <begin position="84"/>
        <end position="163"/>
    </location>
</feature>
<dbReference type="CDD" id="cd03443">
    <property type="entry name" value="PaaI_thioesterase"/>
    <property type="match status" value="1"/>
</dbReference>
<dbReference type="Proteomes" id="UP000184304">
    <property type="component" value="Unassembled WGS sequence"/>
</dbReference>
<dbReference type="Gene3D" id="3.10.129.10">
    <property type="entry name" value="Hotdog Thioesterase"/>
    <property type="match status" value="1"/>
</dbReference>
<comment type="similarity">
    <text evidence="1">Belongs to the thioesterase PaaI family.</text>
</comment>